<dbReference type="SUPFAM" id="SSF51182">
    <property type="entry name" value="RmlC-like cupins"/>
    <property type="match status" value="1"/>
</dbReference>
<gene>
    <name evidence="1" type="ORF">PENSOL_c097G11396</name>
</gene>
<dbReference type="AlphaFoldDB" id="A0A1V6Q9B4"/>
<organism evidence="1 2">
    <name type="scientific">Penicillium solitum</name>
    <dbReference type="NCBI Taxonomy" id="60172"/>
    <lineage>
        <taxon>Eukaryota</taxon>
        <taxon>Fungi</taxon>
        <taxon>Dikarya</taxon>
        <taxon>Ascomycota</taxon>
        <taxon>Pezizomycotina</taxon>
        <taxon>Eurotiomycetes</taxon>
        <taxon>Eurotiomycetidae</taxon>
        <taxon>Eurotiales</taxon>
        <taxon>Aspergillaceae</taxon>
        <taxon>Penicillium</taxon>
    </lineage>
</organism>
<evidence type="ECO:0000313" key="1">
    <source>
        <dbReference type="EMBL" id="OQD85592.1"/>
    </source>
</evidence>
<dbReference type="Proteomes" id="UP000191612">
    <property type="component" value="Unassembled WGS sequence"/>
</dbReference>
<name>A0A1V6Q9B4_9EURO</name>
<protein>
    <submittedName>
        <fullName evidence="1">Uncharacterized protein</fullName>
    </submittedName>
</protein>
<keyword evidence="2" id="KW-1185">Reference proteome</keyword>
<accession>A0A1V6Q9B4</accession>
<reference evidence="2" key="1">
    <citation type="journal article" date="2017" name="Nat. Microbiol.">
        <title>Global analysis of biosynthetic gene clusters reveals vast potential of secondary metabolite production in Penicillium species.</title>
        <authorList>
            <person name="Nielsen J.C."/>
            <person name="Grijseels S."/>
            <person name="Prigent S."/>
            <person name="Ji B."/>
            <person name="Dainat J."/>
            <person name="Nielsen K.F."/>
            <person name="Frisvad J.C."/>
            <person name="Workman M."/>
            <person name="Nielsen J."/>
        </authorList>
    </citation>
    <scope>NUCLEOTIDE SEQUENCE [LARGE SCALE GENOMIC DNA]</scope>
    <source>
        <strain evidence="2">IBT 29525</strain>
    </source>
</reference>
<comment type="caution">
    <text evidence="1">The sequence shown here is derived from an EMBL/GenBank/DDBJ whole genome shotgun (WGS) entry which is preliminary data.</text>
</comment>
<proteinExistence type="predicted"/>
<sequence length="239" mass="25899">MAPTSKSELGFLLPCGTRVIHGAGSIVKQAFPPESNLPGTMELYSVGNANDPCCPVYRGPAGCLQFNTTCRMPRHVHMATVPGTTEQQTGDENPKMQFVTEKIFIASGVAVAELAGQYYVFPPKTMVIIAPGVPHAWVAAPKGLDLEALGVAPPKPIDIEEDPLVSLEEPSTVSDGKFLAVYEYDLPTGFYPTAQTERLETSKDYTACADLHDIRIPVIDVDQLIQQASFVWGTTYKKL</sequence>
<evidence type="ECO:0000313" key="2">
    <source>
        <dbReference type="Proteomes" id="UP000191612"/>
    </source>
</evidence>
<dbReference type="InterPro" id="IPR011051">
    <property type="entry name" value="RmlC_Cupin_sf"/>
</dbReference>
<dbReference type="EMBL" id="MDYO01000097">
    <property type="protein sequence ID" value="OQD85592.1"/>
    <property type="molecule type" value="Genomic_DNA"/>
</dbReference>